<evidence type="ECO:0000256" key="1">
    <source>
        <dbReference type="SAM" id="Phobius"/>
    </source>
</evidence>
<protein>
    <submittedName>
        <fullName evidence="2">Uncharacterized protein</fullName>
    </submittedName>
</protein>
<organism evidence="2 3">
    <name type="scientific">Araneus ventricosus</name>
    <name type="common">Orbweaver spider</name>
    <name type="synonym">Epeira ventricosa</name>
    <dbReference type="NCBI Taxonomy" id="182803"/>
    <lineage>
        <taxon>Eukaryota</taxon>
        <taxon>Metazoa</taxon>
        <taxon>Ecdysozoa</taxon>
        <taxon>Arthropoda</taxon>
        <taxon>Chelicerata</taxon>
        <taxon>Arachnida</taxon>
        <taxon>Araneae</taxon>
        <taxon>Araneomorphae</taxon>
        <taxon>Entelegynae</taxon>
        <taxon>Araneoidea</taxon>
        <taxon>Araneidae</taxon>
        <taxon>Araneus</taxon>
    </lineage>
</organism>
<dbReference type="EMBL" id="BGPR01000326">
    <property type="protein sequence ID" value="GBM13363.1"/>
    <property type="molecule type" value="Genomic_DNA"/>
</dbReference>
<evidence type="ECO:0000313" key="2">
    <source>
        <dbReference type="EMBL" id="GBM13363.1"/>
    </source>
</evidence>
<dbReference type="Proteomes" id="UP000499080">
    <property type="component" value="Unassembled WGS sequence"/>
</dbReference>
<accession>A0A4Y2D9B0</accession>
<name>A0A4Y2D9B0_ARAVE</name>
<proteinExistence type="predicted"/>
<reference evidence="2 3" key="1">
    <citation type="journal article" date="2019" name="Sci. Rep.">
        <title>Orb-weaving spider Araneus ventricosus genome elucidates the spidroin gene catalogue.</title>
        <authorList>
            <person name="Kono N."/>
            <person name="Nakamura H."/>
            <person name="Ohtoshi R."/>
            <person name="Moran D.A.P."/>
            <person name="Shinohara A."/>
            <person name="Yoshida Y."/>
            <person name="Fujiwara M."/>
            <person name="Mori M."/>
            <person name="Tomita M."/>
            <person name="Arakawa K."/>
        </authorList>
    </citation>
    <scope>NUCLEOTIDE SEQUENCE [LARGE SCALE GENOMIC DNA]</scope>
</reference>
<evidence type="ECO:0000313" key="3">
    <source>
        <dbReference type="Proteomes" id="UP000499080"/>
    </source>
</evidence>
<comment type="caution">
    <text evidence="2">The sequence shown here is derived from an EMBL/GenBank/DDBJ whole genome shotgun (WGS) entry which is preliminary data.</text>
</comment>
<sequence length="100" mass="11675">MLMIPEDHADIYQVHEPVSNLNGCGKRQLLGTKTGAPKGRRRLSSDANIYTLHWDYTFMYKLLKRSWRKYVYHTLNGIAVKFYVIAYAYAYCKVGLRNPN</sequence>
<feature type="transmembrane region" description="Helical" evidence="1">
    <location>
        <begin position="70"/>
        <end position="90"/>
    </location>
</feature>
<keyword evidence="3" id="KW-1185">Reference proteome</keyword>
<keyword evidence="1" id="KW-0472">Membrane</keyword>
<keyword evidence="1" id="KW-1133">Transmembrane helix</keyword>
<dbReference type="AlphaFoldDB" id="A0A4Y2D9B0"/>
<keyword evidence="1" id="KW-0812">Transmembrane</keyword>
<gene>
    <name evidence="2" type="ORF">AVEN_159781_1</name>
</gene>